<keyword evidence="5" id="KW-1185">Reference proteome</keyword>
<dbReference type="InterPro" id="IPR029787">
    <property type="entry name" value="Nucleotide_cyclase"/>
</dbReference>
<dbReference type="InterPro" id="IPR043128">
    <property type="entry name" value="Rev_trsase/Diguanyl_cyclase"/>
</dbReference>
<dbReference type="AlphaFoldDB" id="A0A5C5VER1"/>
<dbReference type="PROSITE" id="PS50110">
    <property type="entry name" value="RESPONSE_REGULATORY"/>
    <property type="match status" value="1"/>
</dbReference>
<protein>
    <submittedName>
        <fullName evidence="4">Response regulator PleD</fullName>
    </submittedName>
</protein>
<dbReference type="InterPro" id="IPR000160">
    <property type="entry name" value="GGDEF_dom"/>
</dbReference>
<dbReference type="SUPFAM" id="SSF52172">
    <property type="entry name" value="CheY-like"/>
    <property type="match status" value="1"/>
</dbReference>
<reference evidence="4 5" key="1">
    <citation type="submission" date="2019-02" db="EMBL/GenBank/DDBJ databases">
        <title>Deep-cultivation of Planctomycetes and their phenomic and genomic characterization uncovers novel biology.</title>
        <authorList>
            <person name="Wiegand S."/>
            <person name="Jogler M."/>
            <person name="Boedeker C."/>
            <person name="Pinto D."/>
            <person name="Vollmers J."/>
            <person name="Rivas-Marin E."/>
            <person name="Kohn T."/>
            <person name="Peeters S.H."/>
            <person name="Heuer A."/>
            <person name="Rast P."/>
            <person name="Oberbeckmann S."/>
            <person name="Bunk B."/>
            <person name="Jeske O."/>
            <person name="Meyerdierks A."/>
            <person name="Storesund J.E."/>
            <person name="Kallscheuer N."/>
            <person name="Luecker S."/>
            <person name="Lage O.M."/>
            <person name="Pohl T."/>
            <person name="Merkel B.J."/>
            <person name="Hornburger P."/>
            <person name="Mueller R.-W."/>
            <person name="Bruemmer F."/>
            <person name="Labrenz M."/>
            <person name="Spormann A.M."/>
            <person name="Op Den Camp H."/>
            <person name="Overmann J."/>
            <person name="Amann R."/>
            <person name="Jetten M.S.M."/>
            <person name="Mascher T."/>
            <person name="Medema M.H."/>
            <person name="Devos D.P."/>
            <person name="Kaster A.-K."/>
            <person name="Ovreas L."/>
            <person name="Rohde M."/>
            <person name="Galperin M.Y."/>
            <person name="Jogler C."/>
        </authorList>
    </citation>
    <scope>NUCLEOTIDE SEQUENCE [LARGE SCALE GENOMIC DNA]</scope>
    <source>
        <strain evidence="4 5">KOR34</strain>
    </source>
</reference>
<dbReference type="InterPro" id="IPR046342">
    <property type="entry name" value="CBS_dom_sf"/>
</dbReference>
<evidence type="ECO:0000313" key="4">
    <source>
        <dbReference type="EMBL" id="TWT37118.1"/>
    </source>
</evidence>
<sequence length="480" mass="51146">MASEPNAIDVTIVSTDPAFLKETAWTLSVFGYRATASTDWSEEAAWQQSTRPGVTLLDLRETDADDLATLGPRGAGYSCRIAIADQHAQVDDALLGLVDDVIAYPVNSGELLSRVRTAARRLEFERRFQQAAVAEPGGGMLTRRGLTAALGRGDSSDAVLALLAVDFFDVIVHEHGQHAAHRLLNTLGRRVHQQLGAEAEVATAAPGVFGVLFRGGSLEDAQAAVQRVVSAFSSSETIARETRSRPSLSAVVARCDADLPPDELLQRAESALEYASCYGGGRVLEVATVEAELDAWRDRVENGALLQSVAARHVMAPLPLAIGQDRLPTRLDELRRAADQKQTLPDCVPVVGADGAVTGVVNLPLLQRSALTRTAVDDADLVTDQFWTCPAGAALSDVLNAFSEHQTETLVVVEDALPVGYITCNAVTELYTSAVDAGAYRRQAPVGRVEDLAVPLARPESRPPAVDPCEDVPTVCETAV</sequence>
<dbReference type="OrthoDB" id="244540at2"/>
<dbReference type="GO" id="GO:0000160">
    <property type="term" value="P:phosphorelay signal transduction system"/>
    <property type="evidence" value="ECO:0007669"/>
    <property type="project" value="InterPro"/>
</dbReference>
<dbReference type="SUPFAM" id="SSF55073">
    <property type="entry name" value="Nucleotide cyclase"/>
    <property type="match status" value="1"/>
</dbReference>
<evidence type="ECO:0000259" key="2">
    <source>
        <dbReference type="PROSITE" id="PS50110"/>
    </source>
</evidence>
<dbReference type="SMART" id="SM00267">
    <property type="entry name" value="GGDEF"/>
    <property type="match status" value="1"/>
</dbReference>
<feature type="domain" description="GGDEF" evidence="3">
    <location>
        <begin position="156"/>
        <end position="288"/>
    </location>
</feature>
<dbReference type="PROSITE" id="PS50887">
    <property type="entry name" value="GGDEF"/>
    <property type="match status" value="1"/>
</dbReference>
<feature type="modified residue" description="4-aspartylphosphate" evidence="1">
    <location>
        <position position="58"/>
    </location>
</feature>
<name>A0A5C5VER1_9BACT</name>
<feature type="domain" description="Response regulatory" evidence="2">
    <location>
        <begin position="9"/>
        <end position="119"/>
    </location>
</feature>
<gene>
    <name evidence="4" type="ORF">KOR34_20650</name>
</gene>
<dbReference type="RefSeq" id="WP_146564474.1">
    <property type="nucleotide sequence ID" value="NZ_SIHJ01000001.1"/>
</dbReference>
<comment type="caution">
    <text evidence="4">The sequence shown here is derived from an EMBL/GenBank/DDBJ whole genome shotgun (WGS) entry which is preliminary data.</text>
</comment>
<proteinExistence type="predicted"/>
<evidence type="ECO:0000259" key="3">
    <source>
        <dbReference type="PROSITE" id="PS50887"/>
    </source>
</evidence>
<dbReference type="Gene3D" id="3.10.580.10">
    <property type="entry name" value="CBS-domain"/>
    <property type="match status" value="1"/>
</dbReference>
<dbReference type="Proteomes" id="UP000316714">
    <property type="component" value="Unassembled WGS sequence"/>
</dbReference>
<evidence type="ECO:0000256" key="1">
    <source>
        <dbReference type="PROSITE-ProRule" id="PRU00169"/>
    </source>
</evidence>
<evidence type="ECO:0000313" key="5">
    <source>
        <dbReference type="Proteomes" id="UP000316714"/>
    </source>
</evidence>
<dbReference type="InterPro" id="IPR001789">
    <property type="entry name" value="Sig_transdc_resp-reg_receiver"/>
</dbReference>
<dbReference type="Gene3D" id="3.30.70.270">
    <property type="match status" value="1"/>
</dbReference>
<accession>A0A5C5VER1</accession>
<dbReference type="EMBL" id="SIHJ01000001">
    <property type="protein sequence ID" value="TWT37118.1"/>
    <property type="molecule type" value="Genomic_DNA"/>
</dbReference>
<organism evidence="4 5">
    <name type="scientific">Posidoniimonas corsicana</name>
    <dbReference type="NCBI Taxonomy" id="1938618"/>
    <lineage>
        <taxon>Bacteria</taxon>
        <taxon>Pseudomonadati</taxon>
        <taxon>Planctomycetota</taxon>
        <taxon>Planctomycetia</taxon>
        <taxon>Pirellulales</taxon>
        <taxon>Lacipirellulaceae</taxon>
        <taxon>Posidoniimonas</taxon>
    </lineage>
</organism>
<dbReference type="InterPro" id="IPR011006">
    <property type="entry name" value="CheY-like_superfamily"/>
</dbReference>
<dbReference type="SUPFAM" id="SSF54631">
    <property type="entry name" value="CBS-domain pair"/>
    <property type="match status" value="1"/>
</dbReference>
<keyword evidence="1" id="KW-0597">Phosphoprotein</keyword>